<dbReference type="Gene3D" id="1.20.120.450">
    <property type="entry name" value="dinb family like domain"/>
    <property type="match status" value="1"/>
</dbReference>
<accession>A0A3E0GX85</accession>
<dbReference type="InterPro" id="IPR034660">
    <property type="entry name" value="DinB/YfiT-like"/>
</dbReference>
<protein>
    <submittedName>
        <fullName evidence="3">Uncharacterized protein (TIGR03083 family)</fullName>
    </submittedName>
</protein>
<dbReference type="InterPro" id="IPR024344">
    <property type="entry name" value="MDMPI_metal-binding"/>
</dbReference>
<dbReference type="PANTHER" id="PTHR40758">
    <property type="entry name" value="CONSERVED PROTEIN"/>
    <property type="match status" value="1"/>
</dbReference>
<name>A0A3E0GX85_9PSEU</name>
<dbReference type="OrthoDB" id="3671213at2"/>
<evidence type="ECO:0000259" key="2">
    <source>
        <dbReference type="Pfam" id="PF11716"/>
    </source>
</evidence>
<dbReference type="AlphaFoldDB" id="A0A3E0GX85"/>
<evidence type="ECO:0000313" key="3">
    <source>
        <dbReference type="EMBL" id="REH32587.1"/>
    </source>
</evidence>
<dbReference type="SUPFAM" id="SSF109854">
    <property type="entry name" value="DinB/YfiT-like putative metalloenzymes"/>
    <property type="match status" value="1"/>
</dbReference>
<keyword evidence="4" id="KW-1185">Reference proteome</keyword>
<organism evidence="3 4">
    <name type="scientific">Kutzneria buriramensis</name>
    <dbReference type="NCBI Taxonomy" id="1045776"/>
    <lineage>
        <taxon>Bacteria</taxon>
        <taxon>Bacillati</taxon>
        <taxon>Actinomycetota</taxon>
        <taxon>Actinomycetes</taxon>
        <taxon>Pseudonocardiales</taxon>
        <taxon>Pseudonocardiaceae</taxon>
        <taxon>Kutzneria</taxon>
    </lineage>
</organism>
<dbReference type="EMBL" id="QUNO01000021">
    <property type="protein sequence ID" value="REH32587.1"/>
    <property type="molecule type" value="Genomic_DNA"/>
</dbReference>
<dbReference type="GO" id="GO:0046872">
    <property type="term" value="F:metal ion binding"/>
    <property type="evidence" value="ECO:0007669"/>
    <property type="project" value="InterPro"/>
</dbReference>
<dbReference type="GO" id="GO:0005886">
    <property type="term" value="C:plasma membrane"/>
    <property type="evidence" value="ECO:0007669"/>
    <property type="project" value="TreeGrafter"/>
</dbReference>
<dbReference type="Pfam" id="PF11716">
    <property type="entry name" value="MDMPI_N"/>
    <property type="match status" value="1"/>
</dbReference>
<evidence type="ECO:0000256" key="1">
    <source>
        <dbReference type="SAM" id="MobiDB-lite"/>
    </source>
</evidence>
<comment type="caution">
    <text evidence="3">The sequence shown here is derived from an EMBL/GenBank/DDBJ whole genome shotgun (WGS) entry which is preliminary data.</text>
</comment>
<feature type="region of interest" description="Disordered" evidence="1">
    <location>
        <begin position="59"/>
        <end position="80"/>
    </location>
</feature>
<reference evidence="3 4" key="1">
    <citation type="submission" date="2018-08" db="EMBL/GenBank/DDBJ databases">
        <title>Genomic Encyclopedia of Archaeal and Bacterial Type Strains, Phase II (KMG-II): from individual species to whole genera.</title>
        <authorList>
            <person name="Goeker M."/>
        </authorList>
    </citation>
    <scope>NUCLEOTIDE SEQUENCE [LARGE SCALE GENOMIC DNA]</scope>
    <source>
        <strain evidence="3 4">DSM 45791</strain>
    </source>
</reference>
<dbReference type="InterPro" id="IPR017517">
    <property type="entry name" value="Maleyloyr_isom"/>
</dbReference>
<sequence length="249" mass="27163">MDFERHCAEIVTQTELLADGLAGADLTARVPSCPDWSLGGLLRHLGGAHAWIEEVVRTRAQEPVPDPSRDVNGDDSGEPPTKWLLDGAKRLSATIAEAGPDVTVWTPLAPMPVGFFARRMVHETLIHRADAMLAAGREYAADPDVAVDAIDEWMELDALPQHFEFNPAKRDLLGPGRALSFRATDIDAAWHVDLTGDAIVNLRGDEPAAVTVEAPLTELLLIIYRRREPHGVTGDADLLAFWSKHVTFG</sequence>
<dbReference type="Proteomes" id="UP000256269">
    <property type="component" value="Unassembled WGS sequence"/>
</dbReference>
<dbReference type="NCBIfam" id="TIGR03083">
    <property type="entry name" value="maleylpyruvate isomerase family mycothiol-dependent enzyme"/>
    <property type="match status" value="1"/>
</dbReference>
<gene>
    <name evidence="3" type="ORF">BCF44_121136</name>
</gene>
<proteinExistence type="predicted"/>
<evidence type="ECO:0000313" key="4">
    <source>
        <dbReference type="Proteomes" id="UP000256269"/>
    </source>
</evidence>
<dbReference type="PANTHER" id="PTHR40758:SF1">
    <property type="entry name" value="CONSERVED PROTEIN"/>
    <property type="match status" value="1"/>
</dbReference>
<feature type="domain" description="Mycothiol-dependent maleylpyruvate isomerase metal-binding" evidence="2">
    <location>
        <begin position="8"/>
        <end position="131"/>
    </location>
</feature>
<dbReference type="RefSeq" id="WP_116180706.1">
    <property type="nucleotide sequence ID" value="NZ_CP144375.1"/>
</dbReference>